<sequence length="82" mass="9549">MMLSLSPQHITYLSILIFGIIVGTILLIIWIFQKKRLVNSGDYYAKNNKNLDLWNYIKRNIALYSAFFCYVISLSALFLLVL</sequence>
<keyword evidence="1" id="KW-0812">Transmembrane</keyword>
<dbReference type="AlphaFoldDB" id="A0AAI9X148"/>
<dbReference type="RefSeq" id="WP_004027754.1">
    <property type="nucleotide sequence ID" value="NZ_AGBZ02000001.1"/>
</dbReference>
<proteinExistence type="predicted"/>
<evidence type="ECO:0000313" key="2">
    <source>
        <dbReference type="EMBL" id="KAI92664.1"/>
    </source>
</evidence>
<accession>A0AAI9X148</accession>
<organism evidence="2 3">
    <name type="scientific">Spiroplasma melliferum KC3</name>
    <dbReference type="NCBI Taxonomy" id="570509"/>
    <lineage>
        <taxon>Bacteria</taxon>
        <taxon>Bacillati</taxon>
        <taxon>Mycoplasmatota</taxon>
        <taxon>Mollicutes</taxon>
        <taxon>Entomoplasmatales</taxon>
        <taxon>Spiroplasmataceae</taxon>
        <taxon>Spiroplasma</taxon>
    </lineage>
</organism>
<comment type="caution">
    <text evidence="2">The sequence shown here is derived from an EMBL/GenBank/DDBJ whole genome shotgun (WGS) entry which is preliminary data.</text>
</comment>
<keyword evidence="1" id="KW-1133">Transmembrane helix</keyword>
<evidence type="ECO:0000313" key="3">
    <source>
        <dbReference type="Proteomes" id="UP000004057"/>
    </source>
</evidence>
<keyword evidence="1" id="KW-0472">Membrane</keyword>
<gene>
    <name evidence="2" type="ORF">SPM_001080</name>
</gene>
<dbReference type="EMBL" id="AGBZ02000001">
    <property type="protein sequence ID" value="KAI92664.1"/>
    <property type="molecule type" value="Genomic_DNA"/>
</dbReference>
<dbReference type="Proteomes" id="UP000004057">
    <property type="component" value="Unassembled WGS sequence"/>
</dbReference>
<name>A0AAI9X148_SPIME</name>
<feature type="transmembrane region" description="Helical" evidence="1">
    <location>
        <begin position="12"/>
        <end position="32"/>
    </location>
</feature>
<feature type="transmembrane region" description="Helical" evidence="1">
    <location>
        <begin position="61"/>
        <end position="81"/>
    </location>
</feature>
<reference evidence="2 3" key="1">
    <citation type="journal article" date="2012" name="J. Proteome Res.">
        <title>Application of Spiroplasma melliferum proteogenomic profiling for the discovery of virulence factors and pathogenicity mechanisms in host-associated spiroplasmas.</title>
        <authorList>
            <person name="Alexeev D."/>
            <person name="Kostrjukova E."/>
            <person name="Aliper A."/>
            <person name="Popenko A."/>
            <person name="Bazaleev N."/>
            <person name="Tyakht A."/>
            <person name="Selezneva O."/>
            <person name="Akopian T."/>
            <person name="Prichodko E."/>
            <person name="Kondratov I."/>
            <person name="Chukin M."/>
            <person name="Demina I."/>
            <person name="Galyamina M."/>
            <person name="Kamashev D."/>
            <person name="Vanyushkina A."/>
            <person name="Ladygina V."/>
            <person name="Levitskii S."/>
            <person name="Lazarev V."/>
            <person name="Govorun V."/>
        </authorList>
    </citation>
    <scope>NUCLEOTIDE SEQUENCE [LARGE SCALE GENOMIC DNA]</scope>
    <source>
        <strain evidence="2 3">KC3</strain>
    </source>
</reference>
<evidence type="ECO:0000256" key="1">
    <source>
        <dbReference type="SAM" id="Phobius"/>
    </source>
</evidence>
<protein>
    <submittedName>
        <fullName evidence="2">Uncharacterized protein</fullName>
    </submittedName>
</protein>